<evidence type="ECO:0000259" key="9">
    <source>
        <dbReference type="Pfam" id="PF14681"/>
    </source>
</evidence>
<proteinExistence type="inferred from homology"/>
<keyword evidence="10" id="KW-0808">Transferase</keyword>
<comment type="similarity">
    <text evidence="3">Belongs to the UPRTase family.</text>
</comment>
<protein>
    <recommendedName>
        <fullName evidence="8">Uracil phosphoribosyltransferase homolog</fullName>
    </recommendedName>
</protein>
<keyword evidence="6" id="KW-0342">GTP-binding</keyword>
<feature type="domain" description="Phosphoribosyltransferase" evidence="9">
    <location>
        <begin position="31"/>
        <end position="210"/>
    </location>
</feature>
<keyword evidence="4" id="KW-0963">Cytoplasm</keyword>
<evidence type="ECO:0000313" key="10">
    <source>
        <dbReference type="EMBL" id="CAG6786493.1"/>
    </source>
</evidence>
<evidence type="ECO:0000256" key="1">
    <source>
        <dbReference type="ARBA" id="ARBA00004123"/>
    </source>
</evidence>
<dbReference type="EMBL" id="HBUF01648507">
    <property type="protein sequence ID" value="CAG6786492.1"/>
    <property type="molecule type" value="Transcribed_RNA"/>
</dbReference>
<name>A0A8D9FD80_9HEMI</name>
<comment type="subcellular location">
    <subcellularLocation>
        <location evidence="2">Cytoplasm</location>
    </subcellularLocation>
    <subcellularLocation>
        <location evidence="1">Nucleus</location>
    </subcellularLocation>
</comment>
<evidence type="ECO:0000256" key="8">
    <source>
        <dbReference type="ARBA" id="ARBA00044193"/>
    </source>
</evidence>
<evidence type="ECO:0000256" key="5">
    <source>
        <dbReference type="ARBA" id="ARBA00022741"/>
    </source>
</evidence>
<evidence type="ECO:0000256" key="2">
    <source>
        <dbReference type="ARBA" id="ARBA00004496"/>
    </source>
</evidence>
<dbReference type="AlphaFoldDB" id="A0A8D9FD80"/>
<evidence type="ECO:0000256" key="3">
    <source>
        <dbReference type="ARBA" id="ARBA00009516"/>
    </source>
</evidence>
<sequence>MGTPEEMHMGITKSKFQNLTEDIPNLKLLPSNDQVRELQTILRDKNTTRSDFKFFADRLIRLVIEESLNQLPFSKMDIVTPTGATYHGLKYERGNCGVSVIRSGEAMEQGLRDCCRSIRIGKILIESDAETHEARIVYARFPEDIAQRKVLLMYPIMSTGNTIIKAVNVLKEHHVLEENIILSNLFSTPMATKCVLTTFPQLKMLTSEIHQIAPNHFGQKYFGTD</sequence>
<dbReference type="FunFam" id="3.40.50.2020:FF:000026">
    <property type="entry name" value="Uracil phosphoribosyltransferase homolog"/>
    <property type="match status" value="1"/>
</dbReference>
<keyword evidence="7" id="KW-0539">Nucleus</keyword>
<organism evidence="10">
    <name type="scientific">Cacopsylla melanoneura</name>
    <dbReference type="NCBI Taxonomy" id="428564"/>
    <lineage>
        <taxon>Eukaryota</taxon>
        <taxon>Metazoa</taxon>
        <taxon>Ecdysozoa</taxon>
        <taxon>Arthropoda</taxon>
        <taxon>Hexapoda</taxon>
        <taxon>Insecta</taxon>
        <taxon>Pterygota</taxon>
        <taxon>Neoptera</taxon>
        <taxon>Paraneoptera</taxon>
        <taxon>Hemiptera</taxon>
        <taxon>Sternorrhyncha</taxon>
        <taxon>Psylloidea</taxon>
        <taxon>Psyllidae</taxon>
        <taxon>Psyllinae</taxon>
        <taxon>Cacopsylla</taxon>
    </lineage>
</organism>
<evidence type="ECO:0000256" key="7">
    <source>
        <dbReference type="ARBA" id="ARBA00023242"/>
    </source>
</evidence>
<accession>A0A8D9FD80</accession>
<dbReference type="GO" id="GO:0005525">
    <property type="term" value="F:GTP binding"/>
    <property type="evidence" value="ECO:0007669"/>
    <property type="project" value="UniProtKB-KW"/>
</dbReference>
<evidence type="ECO:0000256" key="6">
    <source>
        <dbReference type="ARBA" id="ARBA00023134"/>
    </source>
</evidence>
<keyword evidence="10" id="KW-0328">Glycosyltransferase</keyword>
<dbReference type="Pfam" id="PF14681">
    <property type="entry name" value="UPRTase"/>
    <property type="match status" value="1"/>
</dbReference>
<dbReference type="InterPro" id="IPR000836">
    <property type="entry name" value="PRTase_dom"/>
</dbReference>
<dbReference type="CDD" id="cd06223">
    <property type="entry name" value="PRTases_typeI"/>
    <property type="match status" value="1"/>
</dbReference>
<dbReference type="InterPro" id="IPR029057">
    <property type="entry name" value="PRTase-like"/>
</dbReference>
<dbReference type="GO" id="GO:0016757">
    <property type="term" value="F:glycosyltransferase activity"/>
    <property type="evidence" value="ECO:0007669"/>
    <property type="project" value="UniProtKB-KW"/>
</dbReference>
<dbReference type="GO" id="GO:0005634">
    <property type="term" value="C:nucleus"/>
    <property type="evidence" value="ECO:0007669"/>
    <property type="project" value="UniProtKB-SubCell"/>
</dbReference>
<dbReference type="Gene3D" id="3.40.50.2020">
    <property type="match status" value="1"/>
</dbReference>
<keyword evidence="5" id="KW-0547">Nucleotide-binding</keyword>
<dbReference type="SUPFAM" id="SSF53271">
    <property type="entry name" value="PRTase-like"/>
    <property type="match status" value="1"/>
</dbReference>
<reference evidence="10" key="1">
    <citation type="submission" date="2021-05" db="EMBL/GenBank/DDBJ databases">
        <authorList>
            <person name="Alioto T."/>
            <person name="Alioto T."/>
            <person name="Gomez Garrido J."/>
        </authorList>
    </citation>
    <scope>NUCLEOTIDE SEQUENCE</scope>
</reference>
<dbReference type="EMBL" id="HBUF01648508">
    <property type="protein sequence ID" value="CAG6786493.1"/>
    <property type="molecule type" value="Transcribed_RNA"/>
</dbReference>
<dbReference type="GO" id="GO:0005737">
    <property type="term" value="C:cytoplasm"/>
    <property type="evidence" value="ECO:0007669"/>
    <property type="project" value="UniProtKB-SubCell"/>
</dbReference>
<evidence type="ECO:0000256" key="4">
    <source>
        <dbReference type="ARBA" id="ARBA00022490"/>
    </source>
</evidence>